<feature type="compositionally biased region" description="Polar residues" evidence="6">
    <location>
        <begin position="50"/>
        <end position="65"/>
    </location>
</feature>
<evidence type="ECO:0008006" key="9">
    <source>
        <dbReference type="Google" id="ProtNLM"/>
    </source>
</evidence>
<dbReference type="Proteomes" id="UP001358417">
    <property type="component" value="Unassembled WGS sequence"/>
</dbReference>
<dbReference type="GO" id="GO:0005634">
    <property type="term" value="C:nucleus"/>
    <property type="evidence" value="ECO:0007669"/>
    <property type="project" value="UniProtKB-SubCell"/>
</dbReference>
<evidence type="ECO:0000256" key="4">
    <source>
        <dbReference type="ARBA" id="ARBA00023163"/>
    </source>
</evidence>
<sequence length="657" mass="74417">MMRRSPNGDQNSTMERLSSLEAQIAEIRNSFKYDQELLNTTSMMTTTDKVDSYQSRSAGNASIRSSPRAPVPYSRPDASARATPTPQRMPSWEELSSAAELFLTYANCQPLPLFSPQYLMETLASRDNELLLSIHALVGRFAISEGNVADEINSSSDVESADKARRMVMQKVSQGPVELSTIQSLCILSLREFNHGNVVRASMHVLDHAVEERRRCYWSVVQLHNLYSYSAGSFTFVVDERVPKFPQSPDQPIGTSSEITDAALEQPQINGISNNEPSDLGIVAYTIQLSGLWQRAARYAHRRGKSIALPAWSPQSEYAQITAQLMEIETGMPYKYRFRPSRFTEQQPQQLQRNRAFWAPWLLLQFLYHSILCLLNHPLLLSLRLRNFRVTMVPEIFLQHTADLTTTHTEWIVHLLDLCKEKSFKLSDPFLIHCAAIAATIYLQQSFTDDHTVRSEKQDCFKKCFSFIREMGEHWPYGNQLVRRHLHAFDCYRPYITLTILQANKIEQFEKVVSTSFDNSAASNSPNPNIFIDLNLFWEIIESSSSGELPQTTDSYFGASLIWHRRNSHSAEVLRSRLLPEPTRISHEGVTPSVSNPRSAGAMSRLPSFAPTVSQMQLPGMESSQDEGLSILAQSYFAAGQDFVGNMDDWWFSGPTA</sequence>
<evidence type="ECO:0000256" key="5">
    <source>
        <dbReference type="ARBA" id="ARBA00023242"/>
    </source>
</evidence>
<keyword evidence="8" id="KW-1185">Reference proteome</keyword>
<feature type="region of interest" description="Disordered" evidence="6">
    <location>
        <begin position="50"/>
        <end position="90"/>
    </location>
</feature>
<evidence type="ECO:0000256" key="3">
    <source>
        <dbReference type="ARBA" id="ARBA00023015"/>
    </source>
</evidence>
<accession>A0AAV9MU18</accession>
<dbReference type="GeneID" id="89978485"/>
<comment type="caution">
    <text evidence="7">The sequence shown here is derived from an EMBL/GenBank/DDBJ whole genome shotgun (WGS) entry which is preliminary data.</text>
</comment>
<name>A0AAV9MU18_9EURO</name>
<evidence type="ECO:0000256" key="2">
    <source>
        <dbReference type="ARBA" id="ARBA00022723"/>
    </source>
</evidence>
<reference evidence="7 8" key="1">
    <citation type="submission" date="2023-08" db="EMBL/GenBank/DDBJ databases">
        <title>Black Yeasts Isolated from many extreme environments.</title>
        <authorList>
            <person name="Coleine C."/>
            <person name="Stajich J.E."/>
            <person name="Selbmann L."/>
        </authorList>
    </citation>
    <scope>NUCLEOTIDE SEQUENCE [LARGE SCALE GENOMIC DNA]</scope>
    <source>
        <strain evidence="7 8">CCFEE 5792</strain>
    </source>
</reference>
<evidence type="ECO:0000313" key="8">
    <source>
        <dbReference type="Proteomes" id="UP001358417"/>
    </source>
</evidence>
<dbReference type="GO" id="GO:0046872">
    <property type="term" value="F:metal ion binding"/>
    <property type="evidence" value="ECO:0007669"/>
    <property type="project" value="UniProtKB-KW"/>
</dbReference>
<keyword evidence="3" id="KW-0805">Transcription regulation</keyword>
<dbReference type="AlphaFoldDB" id="A0AAV9MU18"/>
<comment type="subcellular location">
    <subcellularLocation>
        <location evidence="1">Nucleus</location>
    </subcellularLocation>
</comment>
<proteinExistence type="predicted"/>
<evidence type="ECO:0000256" key="1">
    <source>
        <dbReference type="ARBA" id="ARBA00004123"/>
    </source>
</evidence>
<dbReference type="GO" id="GO:0000981">
    <property type="term" value="F:DNA-binding transcription factor activity, RNA polymerase II-specific"/>
    <property type="evidence" value="ECO:0007669"/>
    <property type="project" value="InterPro"/>
</dbReference>
<keyword evidence="5" id="KW-0539">Nucleus</keyword>
<dbReference type="PANTHER" id="PTHR47338:SF9">
    <property type="entry name" value="ZN(II)2CYS6 TRANSCRIPTION FACTOR (EUROFUNG)"/>
    <property type="match status" value="1"/>
</dbReference>
<evidence type="ECO:0000313" key="7">
    <source>
        <dbReference type="EMBL" id="KAK5044955.1"/>
    </source>
</evidence>
<dbReference type="CDD" id="cd12148">
    <property type="entry name" value="fungal_TF_MHR"/>
    <property type="match status" value="1"/>
</dbReference>
<organism evidence="7 8">
    <name type="scientific">Exophiala bonariae</name>
    <dbReference type="NCBI Taxonomy" id="1690606"/>
    <lineage>
        <taxon>Eukaryota</taxon>
        <taxon>Fungi</taxon>
        <taxon>Dikarya</taxon>
        <taxon>Ascomycota</taxon>
        <taxon>Pezizomycotina</taxon>
        <taxon>Eurotiomycetes</taxon>
        <taxon>Chaetothyriomycetidae</taxon>
        <taxon>Chaetothyriales</taxon>
        <taxon>Herpotrichiellaceae</taxon>
        <taxon>Exophiala</taxon>
    </lineage>
</organism>
<dbReference type="PANTHER" id="PTHR47338">
    <property type="entry name" value="ZN(II)2CYS6 TRANSCRIPTION FACTOR (EUROFUNG)-RELATED"/>
    <property type="match status" value="1"/>
</dbReference>
<evidence type="ECO:0000256" key="6">
    <source>
        <dbReference type="SAM" id="MobiDB-lite"/>
    </source>
</evidence>
<dbReference type="RefSeq" id="XP_064700599.1">
    <property type="nucleotide sequence ID" value="XM_064853864.1"/>
</dbReference>
<gene>
    <name evidence="7" type="ORF">LTR84_010327</name>
</gene>
<keyword evidence="4" id="KW-0804">Transcription</keyword>
<keyword evidence="2" id="KW-0479">Metal-binding</keyword>
<dbReference type="InterPro" id="IPR050815">
    <property type="entry name" value="TF_fung"/>
</dbReference>
<protein>
    <recommendedName>
        <fullName evidence="9">Transcription factor domain-containing protein</fullName>
    </recommendedName>
</protein>
<dbReference type="EMBL" id="JAVRRD010000041">
    <property type="protein sequence ID" value="KAK5044955.1"/>
    <property type="molecule type" value="Genomic_DNA"/>
</dbReference>